<evidence type="ECO:0000313" key="2">
    <source>
        <dbReference type="Proteomes" id="UP001595696"/>
    </source>
</evidence>
<proteinExistence type="predicted"/>
<keyword evidence="2" id="KW-1185">Reference proteome</keyword>
<comment type="caution">
    <text evidence="1">The sequence shown here is derived from an EMBL/GenBank/DDBJ whole genome shotgun (WGS) entry which is preliminary data.</text>
</comment>
<dbReference type="RefSeq" id="WP_378614758.1">
    <property type="nucleotide sequence ID" value="NZ_JBHSAX010000019.1"/>
</dbReference>
<gene>
    <name evidence="1" type="ORF">ACFO0B_23655</name>
</gene>
<sequence length="173" mass="18565">MPENTEVLLDDFENTARWTLAGPGAGRTHLTTFAEGAPDKRPVDYADGTRGADRRALVLLVRDAENDLEIELEARPDPAFAPSGEVSAVGVYVRSPHAQIRVSADLVTADGARCEVPLGRVPASGEWQRIGHEPVQPLAGAEVRALRVRLVEVVPRAGEVMILLDDLTARTAG</sequence>
<evidence type="ECO:0000313" key="1">
    <source>
        <dbReference type="EMBL" id="MFC3964993.1"/>
    </source>
</evidence>
<dbReference type="EMBL" id="JBHSAX010000019">
    <property type="protein sequence ID" value="MFC3964993.1"/>
    <property type="molecule type" value="Genomic_DNA"/>
</dbReference>
<organism evidence="1 2">
    <name type="scientific">Nocardia jiangsuensis</name>
    <dbReference type="NCBI Taxonomy" id="1691563"/>
    <lineage>
        <taxon>Bacteria</taxon>
        <taxon>Bacillati</taxon>
        <taxon>Actinomycetota</taxon>
        <taxon>Actinomycetes</taxon>
        <taxon>Mycobacteriales</taxon>
        <taxon>Nocardiaceae</taxon>
        <taxon>Nocardia</taxon>
    </lineage>
</organism>
<protein>
    <submittedName>
        <fullName evidence="1">Uncharacterized protein</fullName>
    </submittedName>
</protein>
<accession>A0ABV8DXW9</accession>
<dbReference type="Proteomes" id="UP001595696">
    <property type="component" value="Unassembled WGS sequence"/>
</dbReference>
<reference evidence="2" key="1">
    <citation type="journal article" date="2019" name="Int. J. Syst. Evol. Microbiol.">
        <title>The Global Catalogue of Microorganisms (GCM) 10K type strain sequencing project: providing services to taxonomists for standard genome sequencing and annotation.</title>
        <authorList>
            <consortium name="The Broad Institute Genomics Platform"/>
            <consortium name="The Broad Institute Genome Sequencing Center for Infectious Disease"/>
            <person name="Wu L."/>
            <person name="Ma J."/>
        </authorList>
    </citation>
    <scope>NUCLEOTIDE SEQUENCE [LARGE SCALE GENOMIC DNA]</scope>
    <source>
        <strain evidence="2">CGMCC 4.7330</strain>
    </source>
</reference>
<name>A0ABV8DXW9_9NOCA</name>